<keyword evidence="3" id="KW-0238">DNA-binding</keyword>
<evidence type="ECO:0000256" key="3">
    <source>
        <dbReference type="ARBA" id="ARBA00023125"/>
    </source>
</evidence>
<evidence type="ECO:0000256" key="4">
    <source>
        <dbReference type="ARBA" id="ARBA00023163"/>
    </source>
</evidence>
<organism evidence="6 7">
    <name type="scientific">Paenibacillus spiritus</name>
    <dbReference type="NCBI Taxonomy" id="2496557"/>
    <lineage>
        <taxon>Bacteria</taxon>
        <taxon>Bacillati</taxon>
        <taxon>Bacillota</taxon>
        <taxon>Bacilli</taxon>
        <taxon>Bacillales</taxon>
        <taxon>Paenibacillaceae</taxon>
        <taxon>Paenibacillus</taxon>
    </lineage>
</organism>
<dbReference type="Pfam" id="PF00532">
    <property type="entry name" value="Peripla_BP_1"/>
    <property type="match status" value="1"/>
</dbReference>
<dbReference type="InterPro" id="IPR000843">
    <property type="entry name" value="HTH_LacI"/>
</dbReference>
<dbReference type="PROSITE" id="PS00356">
    <property type="entry name" value="HTH_LACI_1"/>
    <property type="match status" value="1"/>
</dbReference>
<dbReference type="PANTHER" id="PTHR30146">
    <property type="entry name" value="LACI-RELATED TRANSCRIPTIONAL REPRESSOR"/>
    <property type="match status" value="1"/>
</dbReference>
<evidence type="ECO:0000259" key="5">
    <source>
        <dbReference type="PROSITE" id="PS50932"/>
    </source>
</evidence>
<evidence type="ECO:0000256" key="1">
    <source>
        <dbReference type="ARBA" id="ARBA00022491"/>
    </source>
</evidence>
<dbReference type="RefSeq" id="WP_150456285.1">
    <property type="nucleotide sequence ID" value="NZ_VYKK01000001.1"/>
</dbReference>
<dbReference type="Pfam" id="PF00356">
    <property type="entry name" value="LacI"/>
    <property type="match status" value="1"/>
</dbReference>
<dbReference type="CDD" id="cd01392">
    <property type="entry name" value="HTH_LacI"/>
    <property type="match status" value="1"/>
</dbReference>
<accession>A0A5J5GMD7</accession>
<dbReference type="GO" id="GO:0000976">
    <property type="term" value="F:transcription cis-regulatory region binding"/>
    <property type="evidence" value="ECO:0007669"/>
    <property type="project" value="TreeGrafter"/>
</dbReference>
<dbReference type="AlphaFoldDB" id="A0A5J5GMD7"/>
<dbReference type="GO" id="GO:0003700">
    <property type="term" value="F:DNA-binding transcription factor activity"/>
    <property type="evidence" value="ECO:0007669"/>
    <property type="project" value="TreeGrafter"/>
</dbReference>
<dbReference type="CDD" id="cd06291">
    <property type="entry name" value="PBP1_Qymf-like"/>
    <property type="match status" value="1"/>
</dbReference>
<comment type="caution">
    <text evidence="6">The sequence shown here is derived from an EMBL/GenBank/DDBJ whole genome shotgun (WGS) entry which is preliminary data.</text>
</comment>
<dbReference type="SUPFAM" id="SSF47413">
    <property type="entry name" value="lambda repressor-like DNA-binding domains"/>
    <property type="match status" value="1"/>
</dbReference>
<dbReference type="PANTHER" id="PTHR30146:SF95">
    <property type="entry name" value="RIBOSE OPERON REPRESSOR"/>
    <property type="match status" value="1"/>
</dbReference>
<dbReference type="SUPFAM" id="SSF53822">
    <property type="entry name" value="Periplasmic binding protein-like I"/>
    <property type="match status" value="1"/>
</dbReference>
<dbReference type="InterPro" id="IPR001761">
    <property type="entry name" value="Peripla_BP/Lac1_sug-bd_dom"/>
</dbReference>
<evidence type="ECO:0000313" key="7">
    <source>
        <dbReference type="Proteomes" id="UP000367750"/>
    </source>
</evidence>
<proteinExistence type="predicted"/>
<name>A0A5J5GMD7_9BACL</name>
<dbReference type="Gene3D" id="1.10.260.40">
    <property type="entry name" value="lambda repressor-like DNA-binding domains"/>
    <property type="match status" value="1"/>
</dbReference>
<evidence type="ECO:0000313" key="6">
    <source>
        <dbReference type="EMBL" id="KAA9008654.1"/>
    </source>
</evidence>
<protein>
    <submittedName>
        <fullName evidence="6">LacI family transcriptional regulator</fullName>
    </submittedName>
</protein>
<dbReference type="PROSITE" id="PS50932">
    <property type="entry name" value="HTH_LACI_2"/>
    <property type="match status" value="1"/>
</dbReference>
<dbReference type="SMART" id="SM00354">
    <property type="entry name" value="HTH_LACI"/>
    <property type="match status" value="1"/>
</dbReference>
<gene>
    <name evidence="6" type="ORF">F4V43_00550</name>
</gene>
<keyword evidence="1" id="KW-0678">Repressor</keyword>
<evidence type="ECO:0000256" key="2">
    <source>
        <dbReference type="ARBA" id="ARBA00023015"/>
    </source>
</evidence>
<dbReference type="EMBL" id="VYKK01000001">
    <property type="protein sequence ID" value="KAA9008654.1"/>
    <property type="molecule type" value="Genomic_DNA"/>
</dbReference>
<keyword evidence="7" id="KW-1185">Reference proteome</keyword>
<dbReference type="OrthoDB" id="9796186at2"/>
<dbReference type="PRINTS" id="PR00036">
    <property type="entry name" value="HTHLACI"/>
</dbReference>
<dbReference type="Proteomes" id="UP000367750">
    <property type="component" value="Unassembled WGS sequence"/>
</dbReference>
<reference evidence="6 7" key="1">
    <citation type="submission" date="2019-09" db="EMBL/GenBank/DDBJ databases">
        <title>Bacillus ochoae sp. nov., Paenibacillus whitsoniae sp. nov., Paenibacillus spiritus sp. nov. Isolated from the Mars Exploration Rover during spacecraft assembly.</title>
        <authorList>
            <person name="Seuylemezian A."/>
            <person name="Vaishampayan P."/>
        </authorList>
    </citation>
    <scope>NUCLEOTIDE SEQUENCE [LARGE SCALE GENOMIC DNA]</scope>
    <source>
        <strain evidence="6 7">MER_111</strain>
    </source>
</reference>
<keyword evidence="4" id="KW-0804">Transcription</keyword>
<dbReference type="InterPro" id="IPR028082">
    <property type="entry name" value="Peripla_BP_I"/>
</dbReference>
<dbReference type="Gene3D" id="3.40.50.2300">
    <property type="match status" value="2"/>
</dbReference>
<feature type="domain" description="HTH lacI-type" evidence="5">
    <location>
        <begin position="2"/>
        <end position="56"/>
    </location>
</feature>
<keyword evidence="2" id="KW-0805">Transcription regulation</keyword>
<sequence>MTSIKDVAREAGVSVTTVSRVLNNRGYIGSGTRRAVESAMRKLDYQPNGIARALQKSQSFFLGMIVPDSSHPFFGDLLKAVEREATHSGYKLLVCNSLDNPGMEEQYIGMLRQNRVDGIVMCSHTPDAGSYARARLPIVSFDRVIAPGVPSVGSDNYRGGELATEHLIAKGRRRLLHLSGPLGLELLSNRRRDAFAAVCRAHGDSVTGEVIEADHNGLGYEYFRQFMQERLPLQELRRYDGVFCSNDIAAYALCVHAAGLGIAVPKELAIVGYDGHSFTQMLQTPRLTTIRQPIGAIGGLLARTVIGLIEKEEIPARSATVDVELIQGDTT</sequence>
<dbReference type="InterPro" id="IPR010982">
    <property type="entry name" value="Lambda_DNA-bd_dom_sf"/>
</dbReference>